<name>A0A0I9UAN9_9MYCO</name>
<evidence type="ECO:0000313" key="2">
    <source>
        <dbReference type="Proteomes" id="UP000036334"/>
    </source>
</evidence>
<comment type="caution">
    <text evidence="1">The sequence shown here is derived from an EMBL/GenBank/DDBJ whole genome shotgun (WGS) entry which is preliminary data.</text>
</comment>
<organism evidence="1 2">
    <name type="scientific">Mycobacterium haemophilum</name>
    <dbReference type="NCBI Taxonomy" id="29311"/>
    <lineage>
        <taxon>Bacteria</taxon>
        <taxon>Bacillati</taxon>
        <taxon>Actinomycetota</taxon>
        <taxon>Actinomycetes</taxon>
        <taxon>Mycobacteriales</taxon>
        <taxon>Mycobacteriaceae</taxon>
        <taxon>Mycobacterium</taxon>
    </lineage>
</organism>
<dbReference type="OrthoDB" id="1049785at2"/>
<protein>
    <submittedName>
        <fullName evidence="1">Uncharacterized protein</fullName>
    </submittedName>
</protein>
<dbReference type="AlphaFoldDB" id="A0A0I9UAN9"/>
<dbReference type="Proteomes" id="UP000036334">
    <property type="component" value="Unassembled WGS sequence"/>
</dbReference>
<dbReference type="STRING" id="1202450.B586_18945"/>
<sequence length="62" mass="6530">MQVASAESTVPTCAVLPADSTVEVGFDVTPPAWLEPGQWWALVRVGCAGRLIYSPAVQVTVT</sequence>
<dbReference type="RefSeq" id="WP_047313555.1">
    <property type="nucleotide sequence ID" value="NZ_LDPQ01000002.1"/>
</dbReference>
<accession>A0A0I9UAN9</accession>
<reference evidence="1 2" key="1">
    <citation type="submission" date="2015-05" db="EMBL/GenBank/DDBJ databases">
        <title>Genome sequence of Mycobacterium haemophilum.</title>
        <authorList>
            <person name="Greninger A.L."/>
            <person name="Cunningham G."/>
            <person name="Miller S."/>
        </authorList>
    </citation>
    <scope>NUCLEOTIDE SEQUENCE [LARGE SCALE GENOMIC DNA]</scope>
    <source>
        <strain evidence="2">UC1</strain>
    </source>
</reference>
<dbReference type="EMBL" id="LDPR01000003">
    <property type="protein sequence ID" value="KLO37970.1"/>
    <property type="molecule type" value="Genomic_DNA"/>
</dbReference>
<proteinExistence type="predicted"/>
<gene>
    <name evidence="1" type="ORF">ABH38_04995</name>
</gene>
<dbReference type="PATRIC" id="fig|29311.18.peg.1755"/>
<keyword evidence="2" id="KW-1185">Reference proteome</keyword>
<evidence type="ECO:0000313" key="1">
    <source>
        <dbReference type="EMBL" id="KLO37970.1"/>
    </source>
</evidence>